<dbReference type="PANTHER" id="PTHR47396">
    <property type="entry name" value="TYPE I RESTRICTION ENZYME ECOKI R PROTEIN"/>
    <property type="match status" value="1"/>
</dbReference>
<dbReference type="PROSITE" id="PS51192">
    <property type="entry name" value="HELICASE_ATP_BIND_1"/>
    <property type="match status" value="1"/>
</dbReference>
<dbReference type="SUPFAM" id="SSF52540">
    <property type="entry name" value="P-loop containing nucleoside triphosphate hydrolases"/>
    <property type="match status" value="2"/>
</dbReference>
<dbReference type="SMART" id="SM00487">
    <property type="entry name" value="DEXDc"/>
    <property type="match status" value="1"/>
</dbReference>
<dbReference type="GO" id="GO:0005829">
    <property type="term" value="C:cytosol"/>
    <property type="evidence" value="ECO:0007669"/>
    <property type="project" value="TreeGrafter"/>
</dbReference>
<dbReference type="Pfam" id="PF04851">
    <property type="entry name" value="ResIII"/>
    <property type="match status" value="1"/>
</dbReference>
<dbReference type="GO" id="GO:0016787">
    <property type="term" value="F:hydrolase activity"/>
    <property type="evidence" value="ECO:0007669"/>
    <property type="project" value="InterPro"/>
</dbReference>
<feature type="domain" description="Helicase ATP-binding" evidence="1">
    <location>
        <begin position="28"/>
        <end position="202"/>
    </location>
</feature>
<sequence length="1006" mass="116775">MAKNFLKAISTLNIWDHQREAVTKISEYIQVSKDKSYLVKMPTGTGKTGVFATLTRIAHPEKNYLIVTPSTSLKFQIIEELKDRFWSKIQLDVTKLKDQRIESLLPSDFIKTFADIKKEKFIVVTTIQALQSIATNPNISSEYQEFKNLVDCIVFDEGHKEPAYTWGETIRSFKKPTILFSATPYRNDYKVFNIDKENFFSINHNYSVSQQFLRELEIKSVDVKPFTTNTFVNKLLTEIQKVEPLLIGQGIKSPKVIIRCENAEDIKKIVTSLVKLKKRVIGIHENFTNSKNYAKQIPTLLEQSKYDFYIHQYKLIEGIDNPEFCIVGIYSDFKSTRLLIQQIGRILRNPKKLANQKAFLFCRDEKKLRDEWQKYLKYDELLTNKKKLFDITDILRVNKDVETLYFSGTFRELVDVNNLNLKDSILFQKKINIYLQDGTLKFDQLCSFLIEEWESRDYHVLKSQIISPDIFLILYIKYENSPLVKSGVFIEQTLAITFLKVKGNYIYYYDSMQSSPMRQLENLKPISRENLVKLFKDKRSVSKVFLMNTDIGGNNIRNKELQAGAMEYTAPGLSDYSYFPARIEGNISDSKGNYAKRYVGFQNGRITDFTNTRIDFEDFSAWIELIHQELHIKTTNNKLDGFMGRFSEKVDAPSNPKPTSILLDIDTEIIYRHGYGDDKDELIVEDYCALINTNNEFVIEINNEEFVFTINYESKVEKFILYCSDFNDKIVPINESEQTLLSYLNGNQSFRLVLDGNQHVYAHKNFFKPSLNITSKKQNLDINQLFNPYNSISKISSEKGNIKLKISSNLWHKNTLFGLIARQGNGYQDKALADEFNFEYLLCDDLGSEIGDFIGLDTINKRVVFIHAKAKKSKLSASNFTEICGQATKNLDFLTPYYQRTPSQNIKKWKEPWALKDVGQVTNRIITGNATSQQFWRKYIELISDPTTSREVWLIVGNMFDYNSFQKELRKSDISKIKSEAIQLIYLIRSTWNSVSQVGAKLKIYC</sequence>
<reference evidence="3" key="1">
    <citation type="submission" date="2017-01" db="EMBL/GenBank/DDBJ databases">
        <authorList>
            <person name="Varghese N."/>
            <person name="Submissions S."/>
        </authorList>
    </citation>
    <scope>NUCLEOTIDE SEQUENCE [LARGE SCALE GENOMIC DNA]</scope>
    <source>
        <strain evidence="3">DSM 17126</strain>
    </source>
</reference>
<proteinExistence type="predicted"/>
<dbReference type="OrthoDB" id="9759819at2"/>
<keyword evidence="3" id="KW-1185">Reference proteome</keyword>
<keyword evidence="2" id="KW-0067">ATP-binding</keyword>
<protein>
    <submittedName>
        <fullName evidence="2">Superfamily II DNA or RNA helicase</fullName>
    </submittedName>
</protein>
<keyword evidence="2" id="KW-0378">Hydrolase</keyword>
<dbReference type="Proteomes" id="UP000186373">
    <property type="component" value="Unassembled WGS sequence"/>
</dbReference>
<evidence type="ECO:0000313" key="3">
    <source>
        <dbReference type="Proteomes" id="UP000186373"/>
    </source>
</evidence>
<dbReference type="EMBL" id="FTNY01000010">
    <property type="protein sequence ID" value="SIS60322.1"/>
    <property type="molecule type" value="Genomic_DNA"/>
</dbReference>
<evidence type="ECO:0000259" key="1">
    <source>
        <dbReference type="PROSITE" id="PS51192"/>
    </source>
</evidence>
<keyword evidence="2" id="KW-0547">Nucleotide-binding</keyword>
<dbReference type="InterPro" id="IPR050742">
    <property type="entry name" value="Helicase_Restrict-Modif_Enz"/>
</dbReference>
<dbReference type="GO" id="GO:0005524">
    <property type="term" value="F:ATP binding"/>
    <property type="evidence" value="ECO:0007669"/>
    <property type="project" value="InterPro"/>
</dbReference>
<dbReference type="InterPro" id="IPR014001">
    <property type="entry name" value="Helicase_ATP-bd"/>
</dbReference>
<accession>A0A1N7KFF6</accession>
<dbReference type="AlphaFoldDB" id="A0A1N7KFF6"/>
<evidence type="ECO:0000313" key="2">
    <source>
        <dbReference type="EMBL" id="SIS60322.1"/>
    </source>
</evidence>
<organism evidence="2 3">
    <name type="scientific">Chryseobacterium shigense</name>
    <dbReference type="NCBI Taxonomy" id="297244"/>
    <lineage>
        <taxon>Bacteria</taxon>
        <taxon>Pseudomonadati</taxon>
        <taxon>Bacteroidota</taxon>
        <taxon>Flavobacteriia</taxon>
        <taxon>Flavobacteriales</taxon>
        <taxon>Weeksellaceae</taxon>
        <taxon>Chryseobacterium group</taxon>
        <taxon>Chryseobacterium</taxon>
    </lineage>
</organism>
<dbReference type="InterPro" id="IPR006935">
    <property type="entry name" value="Helicase/UvrB_N"/>
</dbReference>
<dbReference type="PANTHER" id="PTHR47396:SF1">
    <property type="entry name" value="ATP-DEPENDENT HELICASE IRC3-RELATED"/>
    <property type="match status" value="1"/>
</dbReference>
<dbReference type="Gene3D" id="3.40.50.300">
    <property type="entry name" value="P-loop containing nucleotide triphosphate hydrolases"/>
    <property type="match status" value="2"/>
</dbReference>
<dbReference type="RefSeq" id="WP_076510646.1">
    <property type="nucleotide sequence ID" value="NZ_FTNY01000010.1"/>
</dbReference>
<dbReference type="GO" id="GO:0003677">
    <property type="term" value="F:DNA binding"/>
    <property type="evidence" value="ECO:0007669"/>
    <property type="project" value="InterPro"/>
</dbReference>
<name>A0A1N7KFF6_9FLAO</name>
<dbReference type="GO" id="GO:0004386">
    <property type="term" value="F:helicase activity"/>
    <property type="evidence" value="ECO:0007669"/>
    <property type="project" value="UniProtKB-KW"/>
</dbReference>
<dbReference type="InterPro" id="IPR027417">
    <property type="entry name" value="P-loop_NTPase"/>
</dbReference>
<keyword evidence="2" id="KW-0347">Helicase</keyword>
<gene>
    <name evidence="2" type="ORF">SAMN05421639_11021</name>
</gene>